<sequence>MSDNPKKVEKRLKEFFICDDVLFGVFKFCGPFVLGLKLALISDRFDLLVDAHFKSKEWALGRLLIRRVTDGDGAEIVKFFDYSYYDGERWLSNRQKSLQKERRLPIPQEPLPDKVIGFEFLLH</sequence>
<feature type="transmembrane region" description="Helical" evidence="1">
    <location>
        <begin position="21"/>
        <end position="40"/>
    </location>
</feature>
<protein>
    <submittedName>
        <fullName evidence="3">Uncharacterized protein</fullName>
    </submittedName>
</protein>
<accession>A0A914HA11</accession>
<keyword evidence="1" id="KW-1133">Transmembrane helix</keyword>
<evidence type="ECO:0000256" key="1">
    <source>
        <dbReference type="SAM" id="Phobius"/>
    </source>
</evidence>
<name>A0A914HA11_GLORO</name>
<proteinExistence type="predicted"/>
<keyword evidence="2" id="KW-1185">Reference proteome</keyword>
<keyword evidence="1" id="KW-0472">Membrane</keyword>
<organism evidence="2 3">
    <name type="scientific">Globodera rostochiensis</name>
    <name type="common">Golden nematode worm</name>
    <name type="synonym">Heterodera rostochiensis</name>
    <dbReference type="NCBI Taxonomy" id="31243"/>
    <lineage>
        <taxon>Eukaryota</taxon>
        <taxon>Metazoa</taxon>
        <taxon>Ecdysozoa</taxon>
        <taxon>Nematoda</taxon>
        <taxon>Chromadorea</taxon>
        <taxon>Rhabditida</taxon>
        <taxon>Tylenchina</taxon>
        <taxon>Tylenchomorpha</taxon>
        <taxon>Tylenchoidea</taxon>
        <taxon>Heteroderidae</taxon>
        <taxon>Heteroderinae</taxon>
        <taxon>Globodera</taxon>
    </lineage>
</organism>
<evidence type="ECO:0000313" key="2">
    <source>
        <dbReference type="Proteomes" id="UP000887572"/>
    </source>
</evidence>
<evidence type="ECO:0000313" key="3">
    <source>
        <dbReference type="WBParaSite" id="Gr19_v10_g15426.t1"/>
    </source>
</evidence>
<dbReference type="WBParaSite" id="Gr19_v10_g15426.t1">
    <property type="protein sequence ID" value="Gr19_v10_g15426.t1"/>
    <property type="gene ID" value="Gr19_v10_g15426"/>
</dbReference>
<dbReference type="Proteomes" id="UP000887572">
    <property type="component" value="Unplaced"/>
</dbReference>
<dbReference type="AlphaFoldDB" id="A0A914HA11"/>
<keyword evidence="1" id="KW-0812">Transmembrane</keyword>
<reference evidence="3" key="1">
    <citation type="submission" date="2022-11" db="UniProtKB">
        <authorList>
            <consortium name="WormBaseParasite"/>
        </authorList>
    </citation>
    <scope>IDENTIFICATION</scope>
</reference>